<dbReference type="PANTHER" id="PTHR42756:SF1">
    <property type="entry name" value="TRANSCRIPTIONAL REPRESSOR OF EMRAB OPERON"/>
    <property type="match status" value="1"/>
</dbReference>
<evidence type="ECO:0000313" key="6">
    <source>
        <dbReference type="Proteomes" id="UP000464402"/>
    </source>
</evidence>
<evidence type="ECO:0000256" key="2">
    <source>
        <dbReference type="ARBA" id="ARBA00023125"/>
    </source>
</evidence>
<dbReference type="Gene3D" id="1.10.10.10">
    <property type="entry name" value="Winged helix-like DNA-binding domain superfamily/Winged helix DNA-binding domain"/>
    <property type="match status" value="1"/>
</dbReference>
<dbReference type="SMART" id="SM00347">
    <property type="entry name" value="HTH_MARR"/>
    <property type="match status" value="1"/>
</dbReference>
<dbReference type="PRINTS" id="PR00598">
    <property type="entry name" value="HTHMARR"/>
</dbReference>
<gene>
    <name evidence="5" type="ORF">F0T03_15965</name>
</gene>
<dbReference type="Pfam" id="PF01047">
    <property type="entry name" value="MarR"/>
    <property type="match status" value="1"/>
</dbReference>
<keyword evidence="1" id="KW-0805">Transcription regulation</keyword>
<name>A0A857F2A5_9GAMM</name>
<reference evidence="6" key="1">
    <citation type="submission" date="2019-09" db="EMBL/GenBank/DDBJ databases">
        <title>Yersinia canariae sp. nov., isolated from a human yersiniosis case.</title>
        <authorList>
            <person name="Nguyen S.V."/>
            <person name="Greig D."/>
            <person name="Hurley D."/>
            <person name="Cao Y."/>
            <person name="McCabe E."/>
            <person name="Mitchell M."/>
            <person name="Jenkins C."/>
            <person name="Fanning S."/>
        </authorList>
    </citation>
    <scope>NUCLEOTIDE SEQUENCE [LARGE SCALE GENOMIC DNA]</scope>
    <source>
        <strain evidence="6">NCTC 14382</strain>
    </source>
</reference>
<evidence type="ECO:0000259" key="4">
    <source>
        <dbReference type="PROSITE" id="PS50995"/>
    </source>
</evidence>
<dbReference type="PANTHER" id="PTHR42756">
    <property type="entry name" value="TRANSCRIPTIONAL REGULATOR, MARR"/>
    <property type="match status" value="1"/>
</dbReference>
<dbReference type="InterPro" id="IPR000835">
    <property type="entry name" value="HTH_MarR-typ"/>
</dbReference>
<keyword evidence="2" id="KW-0238">DNA-binding</keyword>
<accession>A0A857F2A5</accession>
<dbReference type="GO" id="GO:0003677">
    <property type="term" value="F:DNA binding"/>
    <property type="evidence" value="ECO:0007669"/>
    <property type="project" value="UniProtKB-KW"/>
</dbReference>
<feature type="domain" description="HTH marR-type" evidence="4">
    <location>
        <begin position="12"/>
        <end position="144"/>
    </location>
</feature>
<dbReference type="EMBL" id="CP043727">
    <property type="protein sequence ID" value="QHB33501.1"/>
    <property type="molecule type" value="Genomic_DNA"/>
</dbReference>
<keyword evidence="3" id="KW-0804">Transcription</keyword>
<dbReference type="InterPro" id="IPR036390">
    <property type="entry name" value="WH_DNA-bd_sf"/>
</dbReference>
<evidence type="ECO:0000256" key="3">
    <source>
        <dbReference type="ARBA" id="ARBA00023163"/>
    </source>
</evidence>
<protein>
    <submittedName>
        <fullName evidence="5">MarR family transcriptional regulator</fullName>
    </submittedName>
</protein>
<evidence type="ECO:0000313" key="5">
    <source>
        <dbReference type="EMBL" id="QHB33501.1"/>
    </source>
</evidence>
<organism evidence="5 6">
    <name type="scientific">Yersinia canariae</name>
    <dbReference type="NCBI Taxonomy" id="2607663"/>
    <lineage>
        <taxon>Bacteria</taxon>
        <taxon>Pseudomonadati</taxon>
        <taxon>Pseudomonadota</taxon>
        <taxon>Gammaproteobacteria</taxon>
        <taxon>Enterobacterales</taxon>
        <taxon>Yersiniaceae</taxon>
        <taxon>Yersinia</taxon>
    </lineage>
</organism>
<sequence length="154" mass="17525">MKINSNSQWTPESLTTFWINQASRLLMRTFEQRLRPLNFGMAYLPVAVTLEEMGDMQQKQLAEYARVEQPTMAALLVRMERDGIIVRKPHPVDKRSSYISLTQQARVTLPQVKEKLLGVVEQATRGMSENECSALISSLQQLINNLDSENNGIC</sequence>
<dbReference type="SUPFAM" id="SSF46785">
    <property type="entry name" value="Winged helix' DNA-binding domain"/>
    <property type="match status" value="1"/>
</dbReference>
<proteinExistence type="predicted"/>
<dbReference type="InterPro" id="IPR036388">
    <property type="entry name" value="WH-like_DNA-bd_sf"/>
</dbReference>
<evidence type="ECO:0000256" key="1">
    <source>
        <dbReference type="ARBA" id="ARBA00023015"/>
    </source>
</evidence>
<dbReference type="KEGG" id="yca:F0T03_15965"/>
<dbReference type="GO" id="GO:0003700">
    <property type="term" value="F:DNA-binding transcription factor activity"/>
    <property type="evidence" value="ECO:0007669"/>
    <property type="project" value="InterPro"/>
</dbReference>
<dbReference type="Proteomes" id="UP000464402">
    <property type="component" value="Chromosome"/>
</dbReference>
<dbReference type="AlphaFoldDB" id="A0A857F2A5"/>
<keyword evidence="6" id="KW-1185">Reference proteome</keyword>
<dbReference type="PROSITE" id="PS50995">
    <property type="entry name" value="HTH_MARR_2"/>
    <property type="match status" value="1"/>
</dbReference>